<proteinExistence type="predicted"/>
<accession>A0A7S2V3X3</accession>
<organism evidence="1">
    <name type="scientific">Fibrocapsa japonica</name>
    <dbReference type="NCBI Taxonomy" id="94617"/>
    <lineage>
        <taxon>Eukaryota</taxon>
        <taxon>Sar</taxon>
        <taxon>Stramenopiles</taxon>
        <taxon>Ochrophyta</taxon>
        <taxon>Raphidophyceae</taxon>
        <taxon>Chattonellales</taxon>
        <taxon>Chattonellaceae</taxon>
        <taxon>Fibrocapsa</taxon>
    </lineage>
</organism>
<evidence type="ECO:0000313" key="1">
    <source>
        <dbReference type="EMBL" id="CAD9870673.1"/>
    </source>
</evidence>
<protein>
    <submittedName>
        <fullName evidence="1">Uncharacterized protein</fullName>
    </submittedName>
</protein>
<gene>
    <name evidence="1" type="ORF">FJAP1339_LOCUS9764</name>
</gene>
<dbReference type="EMBL" id="HBHR01019275">
    <property type="protein sequence ID" value="CAD9870673.1"/>
    <property type="molecule type" value="Transcribed_RNA"/>
</dbReference>
<dbReference type="AlphaFoldDB" id="A0A7S2V3X3"/>
<name>A0A7S2V3X3_9STRA</name>
<sequence>MAITSTLFAYSSFYHGAGSFHRLGIFVRSFMRKLSVYLKQNSALIFLAKADAANDTPSNPAKKRGPRAKFTTETSLGGLHEDSKTMAARNSFRPARIIDPNFANLITVSQFLTTSIESLHI</sequence>
<reference evidence="1" key="1">
    <citation type="submission" date="2021-01" db="EMBL/GenBank/DDBJ databases">
        <authorList>
            <person name="Corre E."/>
            <person name="Pelletier E."/>
            <person name="Niang G."/>
            <person name="Scheremetjew M."/>
            <person name="Finn R."/>
            <person name="Kale V."/>
            <person name="Holt S."/>
            <person name="Cochrane G."/>
            <person name="Meng A."/>
            <person name="Brown T."/>
            <person name="Cohen L."/>
        </authorList>
    </citation>
    <scope>NUCLEOTIDE SEQUENCE</scope>
    <source>
        <strain evidence="1">CCMP1661</strain>
    </source>
</reference>